<evidence type="ECO:0000313" key="2">
    <source>
        <dbReference type="EMBL" id="KYN29050.1"/>
    </source>
</evidence>
<protein>
    <submittedName>
        <fullName evidence="2">Uncharacterized protein</fullName>
    </submittedName>
</protein>
<dbReference type="AlphaFoldDB" id="A0A151JPN5"/>
<dbReference type="Proteomes" id="UP000078492">
    <property type="component" value="Unassembled WGS sequence"/>
</dbReference>
<feature type="compositionally biased region" description="Basic and acidic residues" evidence="1">
    <location>
        <begin position="47"/>
        <end position="56"/>
    </location>
</feature>
<reference evidence="2 3" key="1">
    <citation type="submission" date="2015-09" db="EMBL/GenBank/DDBJ databases">
        <title>Trachymyrmex cornetzi WGS genome.</title>
        <authorList>
            <person name="Nygaard S."/>
            <person name="Hu H."/>
            <person name="Boomsma J."/>
            <person name="Zhang G."/>
        </authorList>
    </citation>
    <scope>NUCLEOTIDE SEQUENCE [LARGE SCALE GENOMIC DNA]</scope>
    <source>
        <strain evidence="2">Tcor2-1</strain>
        <tissue evidence="2">Whole body</tissue>
    </source>
</reference>
<gene>
    <name evidence="2" type="ORF">ALC57_01530</name>
</gene>
<evidence type="ECO:0000313" key="3">
    <source>
        <dbReference type="Proteomes" id="UP000078492"/>
    </source>
</evidence>
<evidence type="ECO:0000256" key="1">
    <source>
        <dbReference type="SAM" id="MobiDB-lite"/>
    </source>
</evidence>
<sequence>MFYKEHEDQFKVMDEMFNKKPWMTPILTLDSSNPTSSLSSECSAENKNADNKKDPSSYKTKIRSTRINKFSMIEKMIATTEQSNIERKKMHEEAMSRQDKLLDILEKIVTTQK</sequence>
<feature type="compositionally biased region" description="Low complexity" evidence="1">
    <location>
        <begin position="31"/>
        <end position="43"/>
    </location>
</feature>
<name>A0A151JPN5_9HYME</name>
<feature type="region of interest" description="Disordered" evidence="1">
    <location>
        <begin position="28"/>
        <end position="59"/>
    </location>
</feature>
<accession>A0A151JPN5</accession>
<organism evidence="2 3">
    <name type="scientific">Trachymyrmex cornetzi</name>
    <dbReference type="NCBI Taxonomy" id="471704"/>
    <lineage>
        <taxon>Eukaryota</taxon>
        <taxon>Metazoa</taxon>
        <taxon>Ecdysozoa</taxon>
        <taxon>Arthropoda</taxon>
        <taxon>Hexapoda</taxon>
        <taxon>Insecta</taxon>
        <taxon>Pterygota</taxon>
        <taxon>Neoptera</taxon>
        <taxon>Endopterygota</taxon>
        <taxon>Hymenoptera</taxon>
        <taxon>Apocrita</taxon>
        <taxon>Aculeata</taxon>
        <taxon>Formicoidea</taxon>
        <taxon>Formicidae</taxon>
        <taxon>Myrmicinae</taxon>
        <taxon>Trachymyrmex</taxon>
    </lineage>
</organism>
<dbReference type="EMBL" id="KQ978719">
    <property type="protein sequence ID" value="KYN29050.1"/>
    <property type="molecule type" value="Genomic_DNA"/>
</dbReference>
<proteinExistence type="predicted"/>
<keyword evidence="3" id="KW-1185">Reference proteome</keyword>